<dbReference type="SUPFAM" id="SSF55874">
    <property type="entry name" value="ATPase domain of HSP90 chaperone/DNA topoisomerase II/histidine kinase"/>
    <property type="match status" value="1"/>
</dbReference>
<keyword evidence="8" id="KW-1185">Reference proteome</keyword>
<keyword evidence="7" id="KW-0418">Kinase</keyword>
<dbReference type="EC" id="2.7.13.3" evidence="2"/>
<keyword evidence="7" id="KW-0808">Transferase</keyword>
<dbReference type="InterPro" id="IPR011006">
    <property type="entry name" value="CheY-like_superfamily"/>
</dbReference>
<dbReference type="InterPro" id="IPR003594">
    <property type="entry name" value="HATPase_dom"/>
</dbReference>
<dbReference type="PROSITE" id="PS50110">
    <property type="entry name" value="RESPONSE_REGULATORY"/>
    <property type="match status" value="1"/>
</dbReference>
<evidence type="ECO:0000256" key="2">
    <source>
        <dbReference type="ARBA" id="ARBA00012438"/>
    </source>
</evidence>
<name>A0ABR7YN84_9SPHI</name>
<dbReference type="Pfam" id="PF02518">
    <property type="entry name" value="HATPase_c"/>
    <property type="match status" value="1"/>
</dbReference>
<dbReference type="GO" id="GO:0016301">
    <property type="term" value="F:kinase activity"/>
    <property type="evidence" value="ECO:0007669"/>
    <property type="project" value="UniProtKB-KW"/>
</dbReference>
<dbReference type="Gene3D" id="3.40.50.2300">
    <property type="match status" value="1"/>
</dbReference>
<feature type="modified residue" description="4-aspartylphosphate" evidence="4">
    <location>
        <position position="58"/>
    </location>
</feature>
<evidence type="ECO:0000259" key="6">
    <source>
        <dbReference type="PROSITE" id="PS50110"/>
    </source>
</evidence>
<dbReference type="SUPFAM" id="SSF52172">
    <property type="entry name" value="CheY-like"/>
    <property type="match status" value="1"/>
</dbReference>
<feature type="domain" description="Histidine kinase" evidence="5">
    <location>
        <begin position="154"/>
        <end position="373"/>
    </location>
</feature>
<dbReference type="Pfam" id="PF00072">
    <property type="entry name" value="Response_reg"/>
    <property type="match status" value="1"/>
</dbReference>
<dbReference type="InterPro" id="IPR004358">
    <property type="entry name" value="Sig_transdc_His_kin-like_C"/>
</dbReference>
<dbReference type="SMART" id="SM00387">
    <property type="entry name" value="HATPase_c"/>
    <property type="match status" value="1"/>
</dbReference>
<dbReference type="SUPFAM" id="SSF47384">
    <property type="entry name" value="Homodimeric domain of signal transducing histidine kinase"/>
    <property type="match status" value="1"/>
</dbReference>
<evidence type="ECO:0000313" key="7">
    <source>
        <dbReference type="EMBL" id="MBD1432772.1"/>
    </source>
</evidence>
<dbReference type="Gene3D" id="3.30.565.10">
    <property type="entry name" value="Histidine kinase-like ATPase, C-terminal domain"/>
    <property type="match status" value="1"/>
</dbReference>
<dbReference type="SMART" id="SM00448">
    <property type="entry name" value="REC"/>
    <property type="match status" value="1"/>
</dbReference>
<evidence type="ECO:0000256" key="3">
    <source>
        <dbReference type="ARBA" id="ARBA00022553"/>
    </source>
</evidence>
<dbReference type="PRINTS" id="PR00344">
    <property type="entry name" value="BCTRLSENSOR"/>
</dbReference>
<protein>
    <recommendedName>
        <fullName evidence="2">histidine kinase</fullName>
        <ecNumber evidence="2">2.7.13.3</ecNumber>
    </recommendedName>
</protein>
<keyword evidence="3 4" id="KW-0597">Phosphoprotein</keyword>
<comment type="catalytic activity">
    <reaction evidence="1">
        <text>ATP + protein L-histidine = ADP + protein N-phospho-L-histidine.</text>
        <dbReference type="EC" id="2.7.13.3"/>
    </reaction>
</comment>
<dbReference type="RefSeq" id="WP_190993771.1">
    <property type="nucleotide sequence ID" value="NZ_JACOIK010000005.1"/>
</dbReference>
<sequence>MEVIFSNYSILIVDDNEINVMLLQVILEEERFRIYAAAGAEEALTILDKNRIDLILMDVMMPEVSGFELTEKLKSTEKLRDIPILFITALNSPNDIIKGFDLGACDYVTKPFNPPELIRRIKHQISLIHSRNIIVEQKDRLKETMESRNQLYSIVAHDLRSPISSLKMILNILTSKAEENQLPAEIVDMLYSGSDIAEQLFCLLDNLLKWTKSNMGIQTSMSQSFIFDETIAGVTEVLLPTAKLKDVAIQLQLQHNIEILFDVDIMKSILRNLIINAIKFSQQSGRILINLYTEDKWAVFEITDRGVGMSMETQDKLRAKIYGTYALGTAREGGTGLGLWIVQHFVTINHGEFYFRSKEGEGSCFGFKIPRILSDEQIL</sequence>
<dbReference type="InterPro" id="IPR036890">
    <property type="entry name" value="HATPase_C_sf"/>
</dbReference>
<feature type="domain" description="Response regulatory" evidence="6">
    <location>
        <begin position="9"/>
        <end position="125"/>
    </location>
</feature>
<accession>A0ABR7YN84</accession>
<dbReference type="EMBL" id="JACOIK010000005">
    <property type="protein sequence ID" value="MBD1432772.1"/>
    <property type="molecule type" value="Genomic_DNA"/>
</dbReference>
<dbReference type="Gene3D" id="1.10.287.130">
    <property type="match status" value="1"/>
</dbReference>
<evidence type="ECO:0000256" key="4">
    <source>
        <dbReference type="PROSITE-ProRule" id="PRU00169"/>
    </source>
</evidence>
<evidence type="ECO:0000313" key="8">
    <source>
        <dbReference type="Proteomes" id="UP000602759"/>
    </source>
</evidence>
<dbReference type="InterPro" id="IPR036097">
    <property type="entry name" value="HisK_dim/P_sf"/>
</dbReference>
<dbReference type="PROSITE" id="PS50109">
    <property type="entry name" value="HIS_KIN"/>
    <property type="match status" value="1"/>
</dbReference>
<proteinExistence type="predicted"/>
<dbReference type="InterPro" id="IPR003661">
    <property type="entry name" value="HisK_dim/P_dom"/>
</dbReference>
<gene>
    <name evidence="7" type="ORF">H8B06_08055</name>
</gene>
<dbReference type="CDD" id="cd00075">
    <property type="entry name" value="HATPase"/>
    <property type="match status" value="1"/>
</dbReference>
<dbReference type="CDD" id="cd00082">
    <property type="entry name" value="HisKA"/>
    <property type="match status" value="1"/>
</dbReference>
<reference evidence="7 8" key="1">
    <citation type="submission" date="2020-08" db="EMBL/GenBank/DDBJ databases">
        <title>Sphingobacterium sp. DN00404 isolated from aquaculture water.</title>
        <authorList>
            <person name="Zhang M."/>
        </authorList>
    </citation>
    <scope>NUCLEOTIDE SEQUENCE [LARGE SCALE GENOMIC DNA]</scope>
    <source>
        <strain evidence="7 8">DN00404</strain>
    </source>
</reference>
<dbReference type="PANTHER" id="PTHR43547:SF2">
    <property type="entry name" value="HYBRID SIGNAL TRANSDUCTION HISTIDINE KINASE C"/>
    <property type="match status" value="1"/>
</dbReference>
<organism evidence="7 8">
    <name type="scientific">Sphingobacterium micropteri</name>
    <dbReference type="NCBI Taxonomy" id="2763501"/>
    <lineage>
        <taxon>Bacteria</taxon>
        <taxon>Pseudomonadati</taxon>
        <taxon>Bacteroidota</taxon>
        <taxon>Sphingobacteriia</taxon>
        <taxon>Sphingobacteriales</taxon>
        <taxon>Sphingobacteriaceae</taxon>
        <taxon>Sphingobacterium</taxon>
    </lineage>
</organism>
<evidence type="ECO:0000256" key="1">
    <source>
        <dbReference type="ARBA" id="ARBA00000085"/>
    </source>
</evidence>
<dbReference type="InterPro" id="IPR001789">
    <property type="entry name" value="Sig_transdc_resp-reg_receiver"/>
</dbReference>
<dbReference type="InterPro" id="IPR005467">
    <property type="entry name" value="His_kinase_dom"/>
</dbReference>
<dbReference type="PANTHER" id="PTHR43547">
    <property type="entry name" value="TWO-COMPONENT HISTIDINE KINASE"/>
    <property type="match status" value="1"/>
</dbReference>
<evidence type="ECO:0000259" key="5">
    <source>
        <dbReference type="PROSITE" id="PS50109"/>
    </source>
</evidence>
<dbReference type="Proteomes" id="UP000602759">
    <property type="component" value="Unassembled WGS sequence"/>
</dbReference>
<comment type="caution">
    <text evidence="7">The sequence shown here is derived from an EMBL/GenBank/DDBJ whole genome shotgun (WGS) entry which is preliminary data.</text>
</comment>